<keyword id="KW-0903">Direct protein sequencing</keyword>
<organism>
    <name type="scientific">Lumbricus terrestris</name>
    <name type="common">Common earthworm</name>
    <dbReference type="NCBI Taxonomy" id="6398"/>
    <lineage>
        <taxon>Eukaryota</taxon>
        <taxon>Metazoa</taxon>
        <taxon>Spiralia</taxon>
        <taxon>Lophotrochozoa</taxon>
        <taxon>Annelida</taxon>
        <taxon>Clitellata</taxon>
        <taxon>Oligochaeta</taxon>
        <taxon>Crassiclitellata</taxon>
        <taxon>Lumbricina</taxon>
        <taxon>Lumbricidae</taxon>
        <taxon>Lumbricinae</taxon>
        <taxon>Lumbricus</taxon>
    </lineage>
</organism>
<sequence>TPDKDSLYLVAQFDGFVGETVSVGTGLPCAR</sequence>
<reference key="1">
    <citation type="journal article" date="1996" name="Biochim. Biophys. Acta">
        <title>Characterization of the constituent polypeptides of the extracellular hemoglobin from Lumbricus terrestris: heterogeneity and discovery of a new linker chain L4.</title>
        <authorList>
            <person name="Fushitani K."/>
            <person name="Higashiyama K."/>
            <person name="Asao M."/>
            <person name="Hosokawa K."/>
        </authorList>
    </citation>
    <scope>PROTEIN SEQUENCE</scope>
</reference>
<dbReference type="PIR" id="S65724">
    <property type="entry name" value="S65724"/>
</dbReference>
<protein>
    <submittedName>
        <fullName>Extracellular hemoglobin linker chain</fullName>
    </submittedName>
</protein>
<name>Q9TXF3_LUMTE</name>
<proteinExistence type="evidence at protein level"/>
<accession>Q9TXF3</accession>
<dbReference type="AlphaFoldDB" id="Q9TXF3"/>